<organism evidence="2 3">
    <name type="scientific">Pararcticibacter amylolyticus</name>
    <dbReference type="NCBI Taxonomy" id="2173175"/>
    <lineage>
        <taxon>Bacteria</taxon>
        <taxon>Pseudomonadati</taxon>
        <taxon>Bacteroidota</taxon>
        <taxon>Sphingobacteriia</taxon>
        <taxon>Sphingobacteriales</taxon>
        <taxon>Sphingobacteriaceae</taxon>
        <taxon>Pararcticibacter</taxon>
    </lineage>
</organism>
<dbReference type="SUPFAM" id="SSF82153">
    <property type="entry name" value="FAS1 domain"/>
    <property type="match status" value="2"/>
</dbReference>
<dbReference type="Gene3D" id="2.30.180.10">
    <property type="entry name" value="FAS1 domain"/>
    <property type="match status" value="2"/>
</dbReference>
<protein>
    <submittedName>
        <fullName evidence="2">Fasciclin</fullName>
    </submittedName>
</protein>
<dbReference type="SMART" id="SM00554">
    <property type="entry name" value="FAS1"/>
    <property type="match status" value="1"/>
</dbReference>
<dbReference type="PANTHER" id="PTHR10900:SF77">
    <property type="entry name" value="FI19380P1"/>
    <property type="match status" value="1"/>
</dbReference>
<feature type="domain" description="FAS1" evidence="1">
    <location>
        <begin position="37"/>
        <end position="175"/>
    </location>
</feature>
<dbReference type="OrthoDB" id="1144324at2"/>
<dbReference type="PANTHER" id="PTHR10900">
    <property type="entry name" value="PERIOSTIN-RELATED"/>
    <property type="match status" value="1"/>
</dbReference>
<dbReference type="Pfam" id="PF02469">
    <property type="entry name" value="Fasciclin"/>
    <property type="match status" value="1"/>
</dbReference>
<name>A0A2U2PCF5_9SPHI</name>
<dbReference type="RefSeq" id="WP_109417438.1">
    <property type="nucleotide sequence ID" value="NZ_QEAS01000018.1"/>
</dbReference>
<accession>A0A2U2PCF5</accession>
<gene>
    <name evidence="2" type="ORF">DDR33_19290</name>
</gene>
<evidence type="ECO:0000313" key="2">
    <source>
        <dbReference type="EMBL" id="PWG78994.1"/>
    </source>
</evidence>
<dbReference type="PROSITE" id="PS50213">
    <property type="entry name" value="FAS1"/>
    <property type="match status" value="2"/>
</dbReference>
<dbReference type="InterPro" id="IPR036378">
    <property type="entry name" value="FAS1_dom_sf"/>
</dbReference>
<evidence type="ECO:0000313" key="3">
    <source>
        <dbReference type="Proteomes" id="UP000245647"/>
    </source>
</evidence>
<reference evidence="2 3" key="1">
    <citation type="submission" date="2018-04" db="EMBL/GenBank/DDBJ databases">
        <title>Pedobacter chongqingensis sp. nov., isolated from a rottenly hemp rope.</title>
        <authorList>
            <person name="Cai Y."/>
        </authorList>
    </citation>
    <scope>NUCLEOTIDE SEQUENCE [LARGE SCALE GENOMIC DNA]</scope>
    <source>
        <strain evidence="2 3">FJ4-8</strain>
    </source>
</reference>
<dbReference type="AlphaFoldDB" id="A0A2U2PCF5"/>
<dbReference type="InterPro" id="IPR000782">
    <property type="entry name" value="FAS1_domain"/>
</dbReference>
<keyword evidence="3" id="KW-1185">Reference proteome</keyword>
<evidence type="ECO:0000259" key="1">
    <source>
        <dbReference type="PROSITE" id="PS50213"/>
    </source>
</evidence>
<sequence length="586" mass="65799">MKKVLKVWKIGVVGMCVLLGLNACRKEKFDMSTTSDVNITEYLLENPEQFSQFSQILEITGNDGFLGAYGGYTCFVPDNGAIDLYLKEHGKGSVSALSVPELKEFVQIHVIRDTLSRNDFKEGRLRTPTMYGQYIITGTTNAAGKVDITVNRQAVIKGGEIRLGNGIIHVIDHALEPEKRTLAKMLESNTEYSIFSQALKTTGLYAMLDVLPKDNPDTTRLWNTVMAESDAVLKDAGINSYQDLFDKYCNTGDPARATDSLHLYVAYHIIPGRKYLSDIYNASSHSTLSPEDVVTTKLQGRAILFNDDTFNGVHEPGAEINREASDNTAANGVLHFMNKHYAVKLRLPFAVYWEVTDQPEITKLSNFRRQNSSGPAMAPGDLKDVQWGPGGSVRYYVAPEARKFYVYHDDYLQFASLRTNSASSVTNWIEFKTPLLVKGRYKVWISIIRRGGGQGVQVSFDNQVLRTLRLNETLPAAKKDEVNKVYTYPDGMTPESLEMMGRKMAFSLYKHVTDPGYMIDYYPDSFALLAGTITVEKTDRHTLRFQAVGEDKSGDVQFDMVHFIPENEDQLWPKFNPDGSVVQRPK</sequence>
<dbReference type="Proteomes" id="UP000245647">
    <property type="component" value="Unassembled WGS sequence"/>
</dbReference>
<comment type="caution">
    <text evidence="2">The sequence shown here is derived from an EMBL/GenBank/DDBJ whole genome shotgun (WGS) entry which is preliminary data.</text>
</comment>
<dbReference type="EMBL" id="QEAS01000018">
    <property type="protein sequence ID" value="PWG78994.1"/>
    <property type="molecule type" value="Genomic_DNA"/>
</dbReference>
<proteinExistence type="predicted"/>
<feature type="domain" description="FAS1" evidence="1">
    <location>
        <begin position="179"/>
        <end position="341"/>
    </location>
</feature>
<dbReference type="InterPro" id="IPR050904">
    <property type="entry name" value="Adhesion/Biosynth-related"/>
</dbReference>